<evidence type="ECO:0000256" key="3">
    <source>
        <dbReference type="ARBA" id="ARBA00013252"/>
    </source>
</evidence>
<dbReference type="EMBL" id="CP000561">
    <property type="protein sequence ID" value="ABO08832.1"/>
    <property type="molecule type" value="Genomic_DNA"/>
</dbReference>
<dbReference type="CDD" id="cd00488">
    <property type="entry name" value="PCD_DCoH"/>
    <property type="match status" value="1"/>
</dbReference>
<dbReference type="Pfam" id="PF01329">
    <property type="entry name" value="Pterin_4a"/>
    <property type="match status" value="1"/>
</dbReference>
<dbReference type="InterPro" id="IPR001533">
    <property type="entry name" value="Pterin_deHydtase"/>
</dbReference>
<dbReference type="eggNOG" id="arCOG02939">
    <property type="taxonomic scope" value="Archaea"/>
</dbReference>
<dbReference type="GeneID" id="4909127"/>
<dbReference type="GO" id="GO:0006729">
    <property type="term" value="P:tetrahydrobiopterin biosynthetic process"/>
    <property type="evidence" value="ECO:0007669"/>
    <property type="project" value="InterPro"/>
</dbReference>
<accession>A3MW15</accession>
<dbReference type="Proteomes" id="UP000001431">
    <property type="component" value="Chromosome"/>
</dbReference>
<reference evidence="5" key="1">
    <citation type="submission" date="2007-02" db="EMBL/GenBank/DDBJ databases">
        <title>Complete sequence of Pyrobaculum calidifontis JCM 11548.</title>
        <authorList>
            <consortium name="US DOE Joint Genome Institute"/>
            <person name="Copeland A."/>
            <person name="Lucas S."/>
            <person name="Lapidus A."/>
            <person name="Barry K."/>
            <person name="Glavina del Rio T."/>
            <person name="Dalin E."/>
            <person name="Tice H."/>
            <person name="Pitluck S."/>
            <person name="Chain P."/>
            <person name="Malfatti S."/>
            <person name="Shin M."/>
            <person name="Vergez L."/>
            <person name="Schmutz J."/>
            <person name="Larimer F."/>
            <person name="Land M."/>
            <person name="Hauser L."/>
            <person name="Kyrpides N."/>
            <person name="Mikhailova N."/>
            <person name="Cozen A.E."/>
            <person name="Fitz-Gibbon S.T."/>
            <person name="House C.H."/>
            <person name="Saltikov C."/>
            <person name="Lowe T.M."/>
            <person name="Richardson P."/>
        </authorList>
    </citation>
    <scope>NUCLEOTIDE SEQUENCE [LARGE SCALE GENOMIC DNA]</scope>
    <source>
        <strain evidence="5">JCM 11548</strain>
    </source>
</reference>
<evidence type="ECO:0000256" key="2">
    <source>
        <dbReference type="ARBA" id="ARBA00006472"/>
    </source>
</evidence>
<dbReference type="InterPro" id="IPR036428">
    <property type="entry name" value="PCD_sf"/>
</dbReference>
<dbReference type="STRING" id="410359.Pcal_1412"/>
<comment type="catalytic activity">
    <reaction evidence="1">
        <text>(4aS,6R)-4a-hydroxy-L-erythro-5,6,7,8-tetrahydrobiopterin = (6R)-L-erythro-6,7-dihydrobiopterin + H2O</text>
        <dbReference type="Rhea" id="RHEA:11920"/>
        <dbReference type="ChEBI" id="CHEBI:15377"/>
        <dbReference type="ChEBI" id="CHEBI:15642"/>
        <dbReference type="ChEBI" id="CHEBI:43120"/>
        <dbReference type="EC" id="4.2.1.96"/>
    </reaction>
</comment>
<evidence type="ECO:0000313" key="5">
    <source>
        <dbReference type="EMBL" id="ABO08832.1"/>
    </source>
</evidence>
<dbReference type="EC" id="4.2.1.96" evidence="3"/>
<dbReference type="PANTHER" id="PTHR12599:SF0">
    <property type="entry name" value="PTERIN-4-ALPHA-CARBINOLAMINE DEHYDRATASE"/>
    <property type="match status" value="1"/>
</dbReference>
<evidence type="ECO:0000313" key="6">
    <source>
        <dbReference type="Proteomes" id="UP000001431"/>
    </source>
</evidence>
<proteinExistence type="inferred from homology"/>
<evidence type="ECO:0000256" key="4">
    <source>
        <dbReference type="ARBA" id="ARBA00023239"/>
    </source>
</evidence>
<dbReference type="KEGG" id="pcl:Pcal_1412"/>
<comment type="similarity">
    <text evidence="2">Belongs to the pterin-4-alpha-carbinolamine dehydratase family.</text>
</comment>
<dbReference type="OrthoDB" id="10495at2157"/>
<evidence type="ECO:0000256" key="1">
    <source>
        <dbReference type="ARBA" id="ARBA00001554"/>
    </source>
</evidence>
<organism evidence="5 6">
    <name type="scientific">Pyrobaculum calidifontis (strain DSM 21063 / JCM 11548 / VA1)</name>
    <dbReference type="NCBI Taxonomy" id="410359"/>
    <lineage>
        <taxon>Archaea</taxon>
        <taxon>Thermoproteota</taxon>
        <taxon>Thermoprotei</taxon>
        <taxon>Thermoproteales</taxon>
        <taxon>Thermoproteaceae</taxon>
        <taxon>Pyrobaculum</taxon>
    </lineage>
</organism>
<dbReference type="HOGENOM" id="CLU_081974_3_2_2"/>
<dbReference type="AlphaFoldDB" id="A3MW15"/>
<dbReference type="Gene3D" id="3.30.1360.20">
    <property type="entry name" value="Transcriptional coactivator/pterin dehydratase"/>
    <property type="match status" value="1"/>
</dbReference>
<dbReference type="RefSeq" id="WP_011850090.1">
    <property type="nucleotide sequence ID" value="NC_009073.1"/>
</dbReference>
<name>A3MW15_PYRCJ</name>
<sequence length="104" mass="11399">MACKKPSDALSELAGRGAVGWGTSGQPPRLHKRFSLASFAEAVEFLAEVRKVADAANHHPDVCIEGYNKVDVYLITHDEGCITEKDVALALEIEKIYARFAARR</sequence>
<dbReference type="PANTHER" id="PTHR12599">
    <property type="entry name" value="PTERIN-4-ALPHA-CARBINOLAMINE DEHYDRATASE"/>
    <property type="match status" value="1"/>
</dbReference>
<gene>
    <name evidence="5" type="ordered locus">Pcal_1412</name>
</gene>
<dbReference type="GO" id="GO:0008124">
    <property type="term" value="F:4-alpha-hydroxytetrahydrobiopterin dehydratase activity"/>
    <property type="evidence" value="ECO:0007669"/>
    <property type="project" value="UniProtKB-EC"/>
</dbReference>
<keyword evidence="6" id="KW-1185">Reference proteome</keyword>
<keyword evidence="4" id="KW-0456">Lyase</keyword>
<protein>
    <recommendedName>
        <fullName evidence="3">4a-hydroxytetrahydrobiopterin dehydratase</fullName>
        <ecNumber evidence="3">4.2.1.96</ecNumber>
    </recommendedName>
</protein>
<dbReference type="SUPFAM" id="SSF55248">
    <property type="entry name" value="PCD-like"/>
    <property type="match status" value="1"/>
</dbReference>